<gene>
    <name evidence="3" type="ORF">ENU14_07030</name>
</gene>
<dbReference type="AlphaFoldDB" id="A0A7C4DAY4"/>
<reference evidence="3" key="1">
    <citation type="journal article" date="2020" name="mSystems">
        <title>Genome- and Community-Level Interaction Insights into Carbon Utilization and Element Cycling Functions of Hydrothermarchaeota in Hydrothermal Sediment.</title>
        <authorList>
            <person name="Zhou Z."/>
            <person name="Liu Y."/>
            <person name="Xu W."/>
            <person name="Pan J."/>
            <person name="Luo Z.H."/>
            <person name="Li M."/>
        </authorList>
    </citation>
    <scope>NUCLEOTIDE SEQUENCE [LARGE SCALE GENOMIC DNA]</scope>
    <source>
        <strain evidence="3">SpSt-642</strain>
    </source>
</reference>
<keyword evidence="2" id="KW-0472">Membrane</keyword>
<evidence type="ECO:0000256" key="1">
    <source>
        <dbReference type="SAM" id="MobiDB-lite"/>
    </source>
</evidence>
<name>A0A7C4DAY4_STAMA</name>
<organism evidence="3">
    <name type="scientific">Staphylothermus marinus</name>
    <dbReference type="NCBI Taxonomy" id="2280"/>
    <lineage>
        <taxon>Archaea</taxon>
        <taxon>Thermoproteota</taxon>
        <taxon>Thermoprotei</taxon>
        <taxon>Desulfurococcales</taxon>
        <taxon>Desulfurococcaceae</taxon>
        <taxon>Staphylothermus</taxon>
    </lineage>
</organism>
<evidence type="ECO:0000313" key="3">
    <source>
        <dbReference type="EMBL" id="HGM59318.1"/>
    </source>
</evidence>
<proteinExistence type="predicted"/>
<protein>
    <submittedName>
        <fullName evidence="3">Uncharacterized protein</fullName>
    </submittedName>
</protein>
<feature type="region of interest" description="Disordered" evidence="1">
    <location>
        <begin position="38"/>
        <end position="61"/>
    </location>
</feature>
<accession>A0A7C4DAY4</accession>
<feature type="transmembrane region" description="Helical" evidence="2">
    <location>
        <begin position="7"/>
        <end position="27"/>
    </location>
</feature>
<keyword evidence="2" id="KW-0812">Transmembrane</keyword>
<sequence length="195" mass="22345">MILNTKIIYVFTVIIVIIAIVLVLVSINPTQRESYTLPTYTPSSEELSELTQPTSSETGRTVTTGSTNLFYPIIEILAYRLRNENVVHVVVVVSATPEIVFNIVEARIDDYPSNHPLYEYTVKKFNNELVAYHKPFKFEFKINILQEYSEEWKVDSIHTLYLKIIIQNSVREIKVEFNIQDAETASKVTATITPV</sequence>
<keyword evidence="2" id="KW-1133">Transmembrane helix</keyword>
<evidence type="ECO:0000256" key="2">
    <source>
        <dbReference type="SAM" id="Phobius"/>
    </source>
</evidence>
<comment type="caution">
    <text evidence="3">The sequence shown here is derived from an EMBL/GenBank/DDBJ whole genome shotgun (WGS) entry which is preliminary data.</text>
</comment>
<dbReference type="EMBL" id="DTBJ01000058">
    <property type="protein sequence ID" value="HGM59318.1"/>
    <property type="molecule type" value="Genomic_DNA"/>
</dbReference>